<evidence type="ECO:0000256" key="8">
    <source>
        <dbReference type="ARBA" id="ARBA00022898"/>
    </source>
</evidence>
<evidence type="ECO:0000313" key="16">
    <source>
        <dbReference type="EMBL" id="BBI01446.1"/>
    </source>
</evidence>
<dbReference type="EC" id="2.8.1.7" evidence="4 13"/>
<evidence type="ECO:0000256" key="4">
    <source>
        <dbReference type="ARBA" id="ARBA00012239"/>
    </source>
</evidence>
<dbReference type="PANTHER" id="PTHR11601:SF34">
    <property type="entry name" value="CYSTEINE DESULFURASE"/>
    <property type="match status" value="1"/>
</dbReference>
<keyword evidence="17" id="KW-1185">Reference proteome</keyword>
<keyword evidence="10 13" id="KW-0411">Iron-sulfur</keyword>
<comment type="function">
    <text evidence="13">Master enzyme that delivers sulfur to a number of partners involved in Fe-S cluster assembly, tRNA modification or cofactor biosynthesis. Catalyzes the removal of elemental sulfur atoms from cysteine to produce alanine. Functions as a sulfur delivery protein for Fe-S cluster synthesis onto IscU, an Fe-S scaffold assembly protein, as well as other S acceptor proteins.</text>
</comment>
<reference evidence="16 17" key="1">
    <citation type="journal article" date="2019" name="Proc. Natl. Acad. Sci. U.S.A.">
        <title>Exaggeration and cooption of innate immunity for social defense.</title>
        <authorList>
            <person name="Kutsukake M."/>
            <person name="Moriyama M."/>
            <person name="Shigenobu S."/>
            <person name="Meng X.-Y."/>
            <person name="Nikoh N."/>
            <person name="Noda C."/>
            <person name="Kobayashi S."/>
            <person name="Fukatsu T."/>
        </authorList>
    </citation>
    <scope>NUCLEOTIDE SEQUENCE [LARGE SCALE GENOMIC DNA]</scope>
    <source>
        <strain evidence="16 17">Nmo</strain>
    </source>
</reference>
<dbReference type="InterPro" id="IPR020578">
    <property type="entry name" value="Aminotrans_V_PyrdxlP_BS"/>
</dbReference>
<dbReference type="GO" id="GO:0046872">
    <property type="term" value="F:metal ion binding"/>
    <property type="evidence" value="ECO:0007669"/>
    <property type="project" value="UniProtKB-KW"/>
</dbReference>
<dbReference type="GO" id="GO:0031071">
    <property type="term" value="F:cysteine desulfurase activity"/>
    <property type="evidence" value="ECO:0007669"/>
    <property type="project" value="UniProtKB-UniRule"/>
</dbReference>
<evidence type="ECO:0000256" key="13">
    <source>
        <dbReference type="HAMAP-Rule" id="MF_00331"/>
    </source>
</evidence>
<dbReference type="FunFam" id="3.40.640.10:FF:000003">
    <property type="entry name" value="Cysteine desulfurase IscS"/>
    <property type="match status" value="1"/>
</dbReference>
<evidence type="ECO:0000256" key="3">
    <source>
        <dbReference type="ARBA" id="ARBA00006490"/>
    </source>
</evidence>
<evidence type="ECO:0000256" key="6">
    <source>
        <dbReference type="ARBA" id="ARBA00022714"/>
    </source>
</evidence>
<feature type="binding site" evidence="13">
    <location>
        <position position="243"/>
    </location>
    <ligand>
        <name>pyridoxal 5'-phosphate</name>
        <dbReference type="ChEBI" id="CHEBI:597326"/>
    </ligand>
</feature>
<proteinExistence type="inferred from homology"/>
<dbReference type="SUPFAM" id="SSF53383">
    <property type="entry name" value="PLP-dependent transferases"/>
    <property type="match status" value="1"/>
</dbReference>
<evidence type="ECO:0000256" key="5">
    <source>
        <dbReference type="ARBA" id="ARBA00022679"/>
    </source>
</evidence>
<dbReference type="GO" id="GO:0044571">
    <property type="term" value="P:[2Fe-2S] cluster assembly"/>
    <property type="evidence" value="ECO:0007669"/>
    <property type="project" value="UniProtKB-UniRule"/>
</dbReference>
<keyword evidence="6 13" id="KW-0001">2Fe-2S</keyword>
<evidence type="ECO:0000256" key="10">
    <source>
        <dbReference type="ARBA" id="ARBA00023014"/>
    </source>
</evidence>
<feature type="binding site" description="via persulfide group" evidence="13">
    <location>
        <position position="328"/>
    </location>
    <ligand>
        <name>[2Fe-2S] cluster</name>
        <dbReference type="ChEBI" id="CHEBI:190135"/>
        <note>ligand shared with IscU</note>
    </ligand>
</feature>
<dbReference type="FunFam" id="3.90.1150.10:FF:000002">
    <property type="entry name" value="Cysteine desulfurase IscS"/>
    <property type="match status" value="1"/>
</dbReference>
<dbReference type="RefSeq" id="WP_158345253.1">
    <property type="nucleotide sequence ID" value="NZ_AP019379.1"/>
</dbReference>
<dbReference type="HAMAP" id="MF_00331">
    <property type="entry name" value="Cys_desulf_IscS"/>
    <property type="match status" value="1"/>
</dbReference>
<feature type="binding site" evidence="13">
    <location>
        <begin position="203"/>
        <end position="205"/>
    </location>
    <ligand>
        <name>pyridoxal 5'-phosphate</name>
        <dbReference type="ChEBI" id="CHEBI:597326"/>
    </ligand>
</feature>
<dbReference type="GO" id="GO:1990221">
    <property type="term" value="C:L-cysteine desulfurase complex"/>
    <property type="evidence" value="ECO:0007669"/>
    <property type="project" value="UniProtKB-ARBA"/>
</dbReference>
<keyword evidence="7 13" id="KW-0479">Metal-binding</keyword>
<dbReference type="Pfam" id="PF00266">
    <property type="entry name" value="Aminotran_5"/>
    <property type="match status" value="1"/>
</dbReference>
<feature type="binding site" evidence="13">
    <location>
        <position position="183"/>
    </location>
    <ligand>
        <name>pyridoxal 5'-phosphate</name>
        <dbReference type="ChEBI" id="CHEBI:597326"/>
    </ligand>
</feature>
<evidence type="ECO:0000256" key="2">
    <source>
        <dbReference type="ARBA" id="ARBA00005151"/>
    </source>
</evidence>
<evidence type="ECO:0000256" key="11">
    <source>
        <dbReference type="ARBA" id="ARBA00050776"/>
    </source>
</evidence>
<accession>A0A455TAU9</accession>
<dbReference type="PROSITE" id="PS00595">
    <property type="entry name" value="AA_TRANSFER_CLASS_5"/>
    <property type="match status" value="1"/>
</dbReference>
<evidence type="ECO:0000256" key="12">
    <source>
        <dbReference type="ARBA" id="ARBA00072125"/>
    </source>
</evidence>
<dbReference type="PANTHER" id="PTHR11601">
    <property type="entry name" value="CYSTEINE DESULFURYLASE FAMILY MEMBER"/>
    <property type="match status" value="1"/>
</dbReference>
<dbReference type="AlphaFoldDB" id="A0A455TAU9"/>
<comment type="subcellular location">
    <subcellularLocation>
        <location evidence="13">Cytoplasm</location>
    </subcellularLocation>
</comment>
<dbReference type="GO" id="GO:0030170">
    <property type="term" value="F:pyridoxal phosphate binding"/>
    <property type="evidence" value="ECO:0007669"/>
    <property type="project" value="UniProtKB-UniRule"/>
</dbReference>
<comment type="subunit">
    <text evidence="13">Homodimer. Forms a heterotetramer with IscU, interacts with other sulfur acceptors.</text>
</comment>
<evidence type="ECO:0000259" key="15">
    <source>
        <dbReference type="Pfam" id="PF00266"/>
    </source>
</evidence>
<keyword evidence="8 13" id="KW-0663">Pyridoxal phosphate</keyword>
<dbReference type="Gene3D" id="3.90.1150.10">
    <property type="entry name" value="Aspartate Aminotransferase, domain 1"/>
    <property type="match status" value="1"/>
</dbReference>
<evidence type="ECO:0000256" key="9">
    <source>
        <dbReference type="ARBA" id="ARBA00023004"/>
    </source>
</evidence>
<dbReference type="InterPro" id="IPR010240">
    <property type="entry name" value="Cys_deSase_IscS"/>
</dbReference>
<keyword evidence="13" id="KW-0963">Cytoplasm</keyword>
<evidence type="ECO:0000256" key="14">
    <source>
        <dbReference type="RuleBase" id="RU004504"/>
    </source>
</evidence>
<dbReference type="NCBIfam" id="NF010611">
    <property type="entry name" value="PRK14012.1"/>
    <property type="match status" value="1"/>
</dbReference>
<evidence type="ECO:0000256" key="7">
    <source>
        <dbReference type="ARBA" id="ARBA00022723"/>
    </source>
</evidence>
<name>A0A455TAU9_9GAMM</name>
<sequence>MKLPIYLDYAATTPVDHRVVKKMLNFLTNEGKFGNAASRSHKFGWVAEEAVDIARCQVAELIHADSREIIFTSGATESNNLAIKGSAILYQSKGNHIITSQTEHKSVLDSCRYLESIGFLITYLKPKPDGLISLNKLMSNITKKTILISIMHVNNETGTIQNINAISKICKTHNILCHIDATQSVGKIEINLKKLKIDLMSCSAHKLYGPKGIGCLYVRRKPKVRLMAQIHGGGHERGMRSGTLPVHQIVGMGEAFHIAKENMNLEYRKLNKLRNYFWNKINKIEEVYLNSILKNTASHILNISFNYIEGESLMMALKDLAISSGSACTSASLEPSYVLKALNIKDELAHSSIRFSIGRFTTIKELDYAIMLIYKSVEKLRKLSPLWEMYKSGINIDDITWNHI</sequence>
<keyword evidence="9 13" id="KW-0408">Iron</keyword>
<evidence type="ECO:0000313" key="17">
    <source>
        <dbReference type="Proteomes" id="UP000317544"/>
    </source>
</evidence>
<dbReference type="NCBIfam" id="TIGR02006">
    <property type="entry name" value="IscS"/>
    <property type="match status" value="1"/>
</dbReference>
<comment type="similarity">
    <text evidence="3 13">Belongs to the class-V pyridoxal-phosphate-dependent aminotransferase family. NifS/IscS subfamily.</text>
</comment>
<organism evidence="16 17">
    <name type="scientific">Buchnera aphidicola</name>
    <name type="common">Nipponaphis monzeni</name>
    <dbReference type="NCBI Taxonomy" id="2495405"/>
    <lineage>
        <taxon>Bacteria</taxon>
        <taxon>Pseudomonadati</taxon>
        <taxon>Pseudomonadota</taxon>
        <taxon>Gammaproteobacteria</taxon>
        <taxon>Enterobacterales</taxon>
        <taxon>Erwiniaceae</taxon>
        <taxon>Buchnera</taxon>
    </lineage>
</organism>
<protein>
    <recommendedName>
        <fullName evidence="12 13">Cysteine desulfurase IscS</fullName>
        <ecNumber evidence="4 13">2.8.1.7</ecNumber>
    </recommendedName>
</protein>
<dbReference type="InterPro" id="IPR015422">
    <property type="entry name" value="PyrdxlP-dep_Trfase_small"/>
</dbReference>
<dbReference type="EMBL" id="AP019379">
    <property type="protein sequence ID" value="BBI01446.1"/>
    <property type="molecule type" value="Genomic_DNA"/>
</dbReference>
<dbReference type="InterPro" id="IPR015421">
    <property type="entry name" value="PyrdxlP-dep_Trfase_major"/>
</dbReference>
<feature type="binding site" evidence="13">
    <location>
        <position position="155"/>
    </location>
    <ligand>
        <name>pyridoxal 5'-phosphate</name>
        <dbReference type="ChEBI" id="CHEBI:597326"/>
    </ligand>
</feature>
<dbReference type="PIRSF" id="PIRSF005572">
    <property type="entry name" value="NifS"/>
    <property type="match status" value="1"/>
</dbReference>
<comment type="pathway">
    <text evidence="2 13">Cofactor biosynthesis; iron-sulfur cluster biosynthesis.</text>
</comment>
<dbReference type="GO" id="GO:0051537">
    <property type="term" value="F:2 iron, 2 sulfur cluster binding"/>
    <property type="evidence" value="ECO:0007669"/>
    <property type="project" value="UniProtKB-UniRule"/>
</dbReference>
<feature type="modified residue" description="N6-(pyridoxal phosphate)lysine" evidence="13">
    <location>
        <position position="206"/>
    </location>
</feature>
<keyword evidence="5 13" id="KW-0808">Transferase</keyword>
<evidence type="ECO:0000256" key="1">
    <source>
        <dbReference type="ARBA" id="ARBA00001933"/>
    </source>
</evidence>
<dbReference type="OrthoDB" id="9808002at2"/>
<gene>
    <name evidence="13 16" type="primary">iscS</name>
    <name evidence="16" type="ORF">BUCNMO_444</name>
</gene>
<feature type="domain" description="Aminotransferase class V" evidence="15">
    <location>
        <begin position="5"/>
        <end position="368"/>
    </location>
</feature>
<dbReference type="Proteomes" id="UP000317544">
    <property type="component" value="Chromosome"/>
</dbReference>
<dbReference type="InterPro" id="IPR000192">
    <property type="entry name" value="Aminotrans_V_dom"/>
</dbReference>
<dbReference type="InterPro" id="IPR015424">
    <property type="entry name" value="PyrdxlP-dep_Trfase"/>
</dbReference>
<comment type="catalytic activity">
    <reaction evidence="11 13">
        <text>(sulfur carrier)-H + L-cysteine = (sulfur carrier)-SH + L-alanine</text>
        <dbReference type="Rhea" id="RHEA:43892"/>
        <dbReference type="Rhea" id="RHEA-COMP:14737"/>
        <dbReference type="Rhea" id="RHEA-COMP:14739"/>
        <dbReference type="ChEBI" id="CHEBI:29917"/>
        <dbReference type="ChEBI" id="CHEBI:35235"/>
        <dbReference type="ChEBI" id="CHEBI:57972"/>
        <dbReference type="ChEBI" id="CHEBI:64428"/>
        <dbReference type="EC" id="2.8.1.7"/>
    </reaction>
</comment>
<dbReference type="UniPathway" id="UPA00266"/>
<dbReference type="Gene3D" id="3.40.640.10">
    <property type="entry name" value="Type I PLP-dependent aspartate aminotransferase-like (Major domain)"/>
    <property type="match status" value="1"/>
</dbReference>
<feature type="binding site" evidence="13">
    <location>
        <begin position="75"/>
        <end position="76"/>
    </location>
    <ligand>
        <name>pyridoxal 5'-phosphate</name>
        <dbReference type="ChEBI" id="CHEBI:597326"/>
    </ligand>
</feature>
<comment type="cofactor">
    <cofactor evidence="1 13 14">
        <name>pyridoxal 5'-phosphate</name>
        <dbReference type="ChEBI" id="CHEBI:597326"/>
    </cofactor>
</comment>
<dbReference type="InterPro" id="IPR016454">
    <property type="entry name" value="Cysteine_dSase"/>
</dbReference>
<feature type="active site" description="Cysteine persulfide intermediate" evidence="13">
    <location>
        <position position="328"/>
    </location>
</feature>